<reference evidence="3 4" key="1">
    <citation type="submission" date="2024-07" db="EMBL/GenBank/DDBJ databases">
        <title>Section-level genome sequencing and comparative genomics of Aspergillus sections Usti and Cavernicolus.</title>
        <authorList>
            <consortium name="Lawrence Berkeley National Laboratory"/>
            <person name="Nybo J.L."/>
            <person name="Vesth T.C."/>
            <person name="Theobald S."/>
            <person name="Frisvad J.C."/>
            <person name="Larsen T.O."/>
            <person name="Kjaerboelling I."/>
            <person name="Rothschild-Mancinelli K."/>
            <person name="Lyhne E.K."/>
            <person name="Kogle M.E."/>
            <person name="Barry K."/>
            <person name="Clum A."/>
            <person name="Na H."/>
            <person name="Ledsgaard L."/>
            <person name="Lin J."/>
            <person name="Lipzen A."/>
            <person name="Kuo A."/>
            <person name="Riley R."/>
            <person name="Mondo S."/>
            <person name="Labutti K."/>
            <person name="Haridas S."/>
            <person name="Pangalinan J."/>
            <person name="Salamov A.A."/>
            <person name="Simmons B.A."/>
            <person name="Magnuson J.K."/>
            <person name="Chen J."/>
            <person name="Drula E."/>
            <person name="Henrissat B."/>
            <person name="Wiebenga A."/>
            <person name="Lubbers R.J."/>
            <person name="Gomes A.C."/>
            <person name="Makela M.R."/>
            <person name="Stajich J."/>
            <person name="Grigoriev I.V."/>
            <person name="Mortensen U.H."/>
            <person name="De Vries R.P."/>
            <person name="Baker S.E."/>
            <person name="Andersen M.R."/>
        </authorList>
    </citation>
    <scope>NUCLEOTIDE SEQUENCE [LARGE SCALE GENOMIC DNA]</scope>
    <source>
        <strain evidence="3 4">CBS 123904</strain>
    </source>
</reference>
<dbReference type="InterPro" id="IPR036291">
    <property type="entry name" value="NAD(P)-bd_dom_sf"/>
</dbReference>
<dbReference type="CDD" id="cd05233">
    <property type="entry name" value="SDR_c"/>
    <property type="match status" value="1"/>
</dbReference>
<keyword evidence="4" id="KW-1185">Reference proteome</keyword>
<gene>
    <name evidence="3" type="ORF">BJY01DRAFT_241393</name>
</gene>
<dbReference type="Pfam" id="PF13561">
    <property type="entry name" value="adh_short_C2"/>
    <property type="match status" value="1"/>
</dbReference>
<evidence type="ECO:0000313" key="3">
    <source>
        <dbReference type="EMBL" id="KAL2826195.1"/>
    </source>
</evidence>
<sequence>MSLHLNGVALVTGAGTGIGRECALGYAAEGARAIILADPDYETALDAAQESETVATNPSFTAVAMRVDMTDLLSVAEMIGAIMRVFGCINYYVNITGTQKRLPAAATDRETLEQARQASVKGTLHGIHAVIQVMKTQAPGKYKSRGRLREGSRGTIITVGLRNPVLGERTAQDTIDEKGILDLTRKAALEHAAHGIRVNAICPGLVEDTADPVLNGSMDPQVMKSIVPMSRTARPEEIADVVLFLSSPRASYVTGAAWAVDGGMALQAHNN</sequence>
<accession>A0ABR4IEM4</accession>
<evidence type="ECO:0000313" key="4">
    <source>
        <dbReference type="Proteomes" id="UP001610446"/>
    </source>
</evidence>
<evidence type="ECO:0000256" key="1">
    <source>
        <dbReference type="ARBA" id="ARBA00006484"/>
    </source>
</evidence>
<name>A0ABR4IEM4_9EURO</name>
<evidence type="ECO:0000256" key="2">
    <source>
        <dbReference type="ARBA" id="ARBA00022857"/>
    </source>
</evidence>
<proteinExistence type="inferred from homology"/>
<organism evidence="3 4">
    <name type="scientific">Aspergillus pseudoustus</name>
    <dbReference type="NCBI Taxonomy" id="1810923"/>
    <lineage>
        <taxon>Eukaryota</taxon>
        <taxon>Fungi</taxon>
        <taxon>Dikarya</taxon>
        <taxon>Ascomycota</taxon>
        <taxon>Pezizomycotina</taxon>
        <taxon>Eurotiomycetes</taxon>
        <taxon>Eurotiomycetidae</taxon>
        <taxon>Eurotiales</taxon>
        <taxon>Aspergillaceae</taxon>
        <taxon>Aspergillus</taxon>
        <taxon>Aspergillus subgen. Nidulantes</taxon>
    </lineage>
</organism>
<protein>
    <submittedName>
        <fullName evidence="3">Uncharacterized protein</fullName>
    </submittedName>
</protein>
<dbReference type="Proteomes" id="UP001610446">
    <property type="component" value="Unassembled WGS sequence"/>
</dbReference>
<dbReference type="InterPro" id="IPR002347">
    <property type="entry name" value="SDR_fam"/>
</dbReference>
<dbReference type="Gene3D" id="3.40.50.720">
    <property type="entry name" value="NAD(P)-binding Rossmann-like Domain"/>
    <property type="match status" value="1"/>
</dbReference>
<dbReference type="SUPFAM" id="SSF51735">
    <property type="entry name" value="NAD(P)-binding Rossmann-fold domains"/>
    <property type="match status" value="1"/>
</dbReference>
<comment type="caution">
    <text evidence="3">The sequence shown here is derived from an EMBL/GenBank/DDBJ whole genome shotgun (WGS) entry which is preliminary data.</text>
</comment>
<dbReference type="PANTHER" id="PTHR42760">
    <property type="entry name" value="SHORT-CHAIN DEHYDROGENASES/REDUCTASES FAMILY MEMBER"/>
    <property type="match status" value="1"/>
</dbReference>
<comment type="similarity">
    <text evidence="1">Belongs to the short-chain dehydrogenases/reductases (SDR) family.</text>
</comment>
<dbReference type="PRINTS" id="PR00081">
    <property type="entry name" value="GDHRDH"/>
</dbReference>
<keyword evidence="2" id="KW-0521">NADP</keyword>
<dbReference type="EMBL" id="JBFXLU010000451">
    <property type="protein sequence ID" value="KAL2826195.1"/>
    <property type="molecule type" value="Genomic_DNA"/>
</dbReference>